<dbReference type="GO" id="GO:0004730">
    <property type="term" value="F:pseudouridylate synthase activity"/>
    <property type="evidence" value="ECO:0007669"/>
    <property type="project" value="UniProtKB-UniRule"/>
</dbReference>
<gene>
    <name evidence="6" type="primary">psuG</name>
    <name evidence="7" type="ORF">F0L46_02300</name>
</gene>
<keyword evidence="4 6" id="KW-0456">Lyase</keyword>
<comment type="cofactor">
    <cofactor evidence="6">
        <name>Mn(2+)</name>
        <dbReference type="ChEBI" id="CHEBI:29035"/>
    </cofactor>
    <text evidence="6">Binds 1 Mn(2+) ion per subunit.</text>
</comment>
<name>A0A5B2VXL4_9HYPH</name>
<dbReference type="SUPFAM" id="SSF110581">
    <property type="entry name" value="Indigoidine synthase A-like"/>
    <property type="match status" value="1"/>
</dbReference>
<evidence type="ECO:0000256" key="1">
    <source>
        <dbReference type="ARBA" id="ARBA00022723"/>
    </source>
</evidence>
<keyword evidence="3 6" id="KW-0464">Manganese</keyword>
<evidence type="ECO:0000313" key="8">
    <source>
        <dbReference type="Proteomes" id="UP000323142"/>
    </source>
</evidence>
<dbReference type="PANTHER" id="PTHR42909">
    <property type="entry name" value="ZGC:136858"/>
    <property type="match status" value="1"/>
</dbReference>
<dbReference type="GO" id="GO:0016798">
    <property type="term" value="F:hydrolase activity, acting on glycosyl bonds"/>
    <property type="evidence" value="ECO:0007669"/>
    <property type="project" value="UniProtKB-KW"/>
</dbReference>
<dbReference type="Pfam" id="PF04227">
    <property type="entry name" value="Indigoidine_A"/>
    <property type="match status" value="1"/>
</dbReference>
<dbReference type="GO" id="GO:0005737">
    <property type="term" value="C:cytoplasm"/>
    <property type="evidence" value="ECO:0007669"/>
    <property type="project" value="TreeGrafter"/>
</dbReference>
<keyword evidence="1 6" id="KW-0479">Metal-binding</keyword>
<dbReference type="Proteomes" id="UP000323142">
    <property type="component" value="Unassembled WGS sequence"/>
</dbReference>
<comment type="catalytic activity">
    <reaction evidence="6">
        <text>D-ribose 5-phosphate + uracil = psi-UMP + H2O</text>
        <dbReference type="Rhea" id="RHEA:18337"/>
        <dbReference type="ChEBI" id="CHEBI:15377"/>
        <dbReference type="ChEBI" id="CHEBI:17568"/>
        <dbReference type="ChEBI" id="CHEBI:58380"/>
        <dbReference type="ChEBI" id="CHEBI:78346"/>
        <dbReference type="EC" id="4.2.1.70"/>
    </reaction>
</comment>
<dbReference type="GO" id="GO:0046113">
    <property type="term" value="P:nucleobase catabolic process"/>
    <property type="evidence" value="ECO:0007669"/>
    <property type="project" value="UniProtKB-UniRule"/>
</dbReference>
<keyword evidence="8" id="KW-1185">Reference proteome</keyword>
<keyword evidence="2 6" id="KW-0378">Hydrolase</keyword>
<feature type="binding site" evidence="6">
    <location>
        <begin position="142"/>
        <end position="144"/>
    </location>
    <ligand>
        <name>substrate</name>
    </ligand>
</feature>
<keyword evidence="5 6" id="KW-0326">Glycosidase</keyword>
<evidence type="ECO:0000256" key="2">
    <source>
        <dbReference type="ARBA" id="ARBA00022801"/>
    </source>
</evidence>
<dbReference type="AlphaFoldDB" id="A0A5B2VXL4"/>
<feature type="active site" description="Proton donor" evidence="6">
    <location>
        <position position="27"/>
    </location>
</feature>
<feature type="active site" description="Nucleophile" evidence="6">
    <location>
        <position position="161"/>
    </location>
</feature>
<dbReference type="EC" id="4.2.1.70" evidence="6"/>
<evidence type="ECO:0000313" key="7">
    <source>
        <dbReference type="EMBL" id="KAA2244091.1"/>
    </source>
</evidence>
<feature type="binding site" evidence="6">
    <location>
        <position position="108"/>
    </location>
    <ligand>
        <name>substrate</name>
    </ligand>
</feature>
<comment type="caution">
    <text evidence="7">The sequence shown here is derived from an EMBL/GenBank/DDBJ whole genome shotgun (WGS) entry which is preliminary data.</text>
</comment>
<dbReference type="RefSeq" id="WP_149815403.1">
    <property type="nucleotide sequence ID" value="NZ_VUOA01000005.1"/>
</dbReference>
<reference evidence="7 8" key="1">
    <citation type="submission" date="2019-09" db="EMBL/GenBank/DDBJ databases">
        <title>Salinarimonas rosea gen. nov., sp. nov., a new member of the a-2 subgroup of the Proteobacteria.</title>
        <authorList>
            <person name="Liu J."/>
        </authorList>
    </citation>
    <scope>NUCLEOTIDE SEQUENCE [LARGE SCALE GENOMIC DNA]</scope>
    <source>
        <strain evidence="7 8">BN140002</strain>
    </source>
</reference>
<dbReference type="HAMAP" id="MF_01876">
    <property type="entry name" value="PsiMP_glycosidase"/>
    <property type="match status" value="1"/>
</dbReference>
<dbReference type="PANTHER" id="PTHR42909:SF1">
    <property type="entry name" value="CARBOHYDRATE KINASE PFKB DOMAIN-CONTAINING PROTEIN"/>
    <property type="match status" value="1"/>
</dbReference>
<comment type="subunit">
    <text evidence="6">Homotrimer.</text>
</comment>
<organism evidence="7 8">
    <name type="scientific">Salinarimonas soli</name>
    <dbReference type="NCBI Taxonomy" id="1638099"/>
    <lineage>
        <taxon>Bacteria</taxon>
        <taxon>Pseudomonadati</taxon>
        <taxon>Pseudomonadota</taxon>
        <taxon>Alphaproteobacteria</taxon>
        <taxon>Hyphomicrobiales</taxon>
        <taxon>Salinarimonadaceae</taxon>
        <taxon>Salinarimonas</taxon>
    </lineage>
</organism>
<accession>A0A5B2VXL4</accession>
<comment type="function">
    <text evidence="6">Catalyzes the reversible cleavage of pseudouridine 5'-phosphate (PsiMP) to ribose 5-phosphate and uracil. Functions biologically in the cleavage direction, as part of a pseudouridine degradation pathway.</text>
</comment>
<dbReference type="OrthoDB" id="9805870at2"/>
<proteinExistence type="inferred from homology"/>
<dbReference type="EMBL" id="VUOA01000005">
    <property type="protein sequence ID" value="KAA2244091.1"/>
    <property type="molecule type" value="Genomic_DNA"/>
</dbReference>
<protein>
    <recommendedName>
        <fullName evidence="6">Pseudouridine-5'-phosphate glycosidase</fullName>
        <shortName evidence="6">PsiMP glycosidase</shortName>
        <ecNumber evidence="6">4.2.1.70</ecNumber>
    </recommendedName>
</protein>
<evidence type="ECO:0000256" key="6">
    <source>
        <dbReference type="HAMAP-Rule" id="MF_01876"/>
    </source>
</evidence>
<dbReference type="GO" id="GO:0046872">
    <property type="term" value="F:metal ion binding"/>
    <property type="evidence" value="ECO:0007669"/>
    <property type="project" value="UniProtKB-KW"/>
</dbReference>
<feature type="binding site" evidence="6">
    <location>
        <position position="140"/>
    </location>
    <ligand>
        <name>Mn(2+)</name>
        <dbReference type="ChEBI" id="CHEBI:29035"/>
    </ligand>
</feature>
<evidence type="ECO:0000256" key="5">
    <source>
        <dbReference type="ARBA" id="ARBA00023295"/>
    </source>
</evidence>
<feature type="binding site" evidence="6">
    <location>
        <position position="88"/>
    </location>
    <ligand>
        <name>substrate</name>
    </ligand>
</feature>
<evidence type="ECO:0000256" key="4">
    <source>
        <dbReference type="ARBA" id="ARBA00023239"/>
    </source>
</evidence>
<sequence>MSPTIPLDVTPEVASALAAGAPVVALESTIVTHGMPHPQNVATAREVEAEVRREGAVPATIAVVDGRIRVGLPDEVLDWLGTATDILKLSRADLPFAIAARRHGSTTVAATMICAHLAGIQVFATGGIGGVHRGVEVTLDISADLDELARTPVAVICAGAKAILDLPRTLEYLETRGVPVVGYGTDEFPAFWSRKSGLPVPMRLDGADALADFIQVKAALGLEGGVLVANPVPHDAEIPAAEIRAHIEAAVAEAVASSVTGKAVTPFLLRRLVELTEGRSLATNIVLVKNNASVAAKLAVALSRGSPAS</sequence>
<comment type="similarity">
    <text evidence="6">Belongs to the pseudouridine-5'-phosphate glycosidase family.</text>
</comment>
<reference evidence="7 8" key="2">
    <citation type="submission" date="2019-09" db="EMBL/GenBank/DDBJ databases">
        <authorList>
            <person name="Jin C."/>
        </authorList>
    </citation>
    <scope>NUCLEOTIDE SEQUENCE [LARGE SCALE GENOMIC DNA]</scope>
    <source>
        <strain evidence="7 8">BN140002</strain>
    </source>
</reference>
<dbReference type="InterPro" id="IPR007342">
    <property type="entry name" value="PsuG"/>
</dbReference>
<dbReference type="Gene3D" id="3.40.1790.10">
    <property type="entry name" value="Indigoidine synthase domain"/>
    <property type="match status" value="1"/>
</dbReference>
<dbReference type="InterPro" id="IPR022830">
    <property type="entry name" value="Indigdn_synthA-like"/>
</dbReference>
<evidence type="ECO:0000256" key="3">
    <source>
        <dbReference type="ARBA" id="ARBA00023211"/>
    </source>
</evidence>